<evidence type="ECO:0000313" key="1">
    <source>
        <dbReference type="EMBL" id="CAA9248689.1"/>
    </source>
</evidence>
<name>A0A6J4ICY1_9BACT</name>
<protein>
    <submittedName>
        <fullName evidence="1">Uncharacterized protein</fullName>
    </submittedName>
</protein>
<sequence>MLFCDALGVSIHEITADEQQRQRVCVRQRASAGKVVREGDPPRELKHVIEHVLAFAQLCCLDFDARLFAIEAVEHADDQRQPDACEQVT</sequence>
<dbReference type="AlphaFoldDB" id="A0A6J4ICY1"/>
<reference evidence="1" key="1">
    <citation type="submission" date="2020-02" db="EMBL/GenBank/DDBJ databases">
        <authorList>
            <person name="Meier V. D."/>
        </authorList>
    </citation>
    <scope>NUCLEOTIDE SEQUENCE</scope>
    <source>
        <strain evidence="1">AVDCRST_MAG42</strain>
    </source>
</reference>
<proteinExistence type="predicted"/>
<organism evidence="1">
    <name type="scientific">uncultured Chthoniobacterales bacterium</name>
    <dbReference type="NCBI Taxonomy" id="1836801"/>
    <lineage>
        <taxon>Bacteria</taxon>
        <taxon>Pseudomonadati</taxon>
        <taxon>Verrucomicrobiota</taxon>
        <taxon>Spartobacteria</taxon>
        <taxon>Chthoniobacterales</taxon>
        <taxon>environmental samples</taxon>
    </lineage>
</organism>
<accession>A0A6J4ICY1</accession>
<gene>
    <name evidence="1" type="ORF">AVDCRST_MAG42-2421</name>
</gene>
<dbReference type="EMBL" id="CADCTA010000077">
    <property type="protein sequence ID" value="CAA9248689.1"/>
    <property type="molecule type" value="Genomic_DNA"/>
</dbReference>